<dbReference type="EMBL" id="VLKG01000003">
    <property type="protein sequence ID" value="TWH76192.1"/>
    <property type="molecule type" value="Genomic_DNA"/>
</dbReference>
<feature type="signal peptide" evidence="1">
    <location>
        <begin position="1"/>
        <end position="22"/>
    </location>
</feature>
<dbReference type="AlphaFoldDB" id="A0A562IZ75"/>
<organism evidence="2 3">
    <name type="scientific">Azomonas agilis</name>
    <dbReference type="NCBI Taxonomy" id="116849"/>
    <lineage>
        <taxon>Bacteria</taxon>
        <taxon>Pseudomonadati</taxon>
        <taxon>Pseudomonadota</taxon>
        <taxon>Gammaproteobacteria</taxon>
        <taxon>Pseudomonadales</taxon>
        <taxon>Pseudomonadaceae</taxon>
        <taxon>Azomonas</taxon>
    </lineage>
</organism>
<dbReference type="RefSeq" id="WP_144570844.1">
    <property type="nucleotide sequence ID" value="NZ_VLKG01000003.1"/>
</dbReference>
<protein>
    <submittedName>
        <fullName evidence="2">Uncharacterized protein</fullName>
    </submittedName>
</protein>
<keyword evidence="1" id="KW-0732">Signal</keyword>
<evidence type="ECO:0000313" key="2">
    <source>
        <dbReference type="EMBL" id="TWH76192.1"/>
    </source>
</evidence>
<feature type="chain" id="PRO_5021785509" evidence="1">
    <location>
        <begin position="23"/>
        <end position="433"/>
    </location>
</feature>
<proteinExistence type="predicted"/>
<reference evidence="2 3" key="1">
    <citation type="submission" date="2019-07" db="EMBL/GenBank/DDBJ databases">
        <title>Genomic Encyclopedia of Type Strains, Phase I: the one thousand microbial genomes (KMG-I) project.</title>
        <authorList>
            <person name="Kyrpides N."/>
        </authorList>
    </citation>
    <scope>NUCLEOTIDE SEQUENCE [LARGE SCALE GENOMIC DNA]</scope>
    <source>
        <strain evidence="2 3">DSM 375</strain>
    </source>
</reference>
<accession>A0A562IZ75</accession>
<keyword evidence="3" id="KW-1185">Reference proteome</keyword>
<evidence type="ECO:0000313" key="3">
    <source>
        <dbReference type="Proteomes" id="UP000319627"/>
    </source>
</evidence>
<evidence type="ECO:0000256" key="1">
    <source>
        <dbReference type="SAM" id="SignalP"/>
    </source>
</evidence>
<name>A0A562IZ75_9GAMM</name>
<gene>
    <name evidence="2" type="ORF">LX59_01112</name>
</gene>
<dbReference type="Proteomes" id="UP000319627">
    <property type="component" value="Unassembled WGS sequence"/>
</dbReference>
<sequence>MRKAALVLATSVAFLLSADAFAARKDVAHPPVSDVIASGTASKNGTSLDIAAAISGVLIESSRGALTVPVQSITSVPQSNIVSLVKGTLKNTPATALTTVAFVALLEAVDWVIEGEVISKEVNGAPVLGSASTDYYWIGSGTTKYSDPSSACSTIHPHYSFSRFEFFTYSGQLRAHCYYTGFSSPLATAYRYGSTCPTGTTYNTTAGGCIGQTRVPLTSADIDNSTALDDFIKNSPVSLQKDLIKESCQVKAQPKDCYDSLPDRRRLDGPDSIDLPDLDFSTTEITLNGDTNTTTTNNKSEVSIQYNDNSIEYTENQTTTTTNSNGTTTTKTETVTVPTLPLLSIEPWTDVPADISGTSGGLSFLPYSPTFSMGGGGCSEWTFQLPVIGNLTTNYCPIHEQYVRPTLAFFFYLWTVLHIFHIARETTQIVRAK</sequence>
<comment type="caution">
    <text evidence="2">The sequence shown here is derived from an EMBL/GenBank/DDBJ whole genome shotgun (WGS) entry which is preliminary data.</text>
</comment>